<dbReference type="Gene3D" id="1.10.1280.10">
    <property type="entry name" value="Di-copper center containing domain from catechol oxidase"/>
    <property type="match status" value="2"/>
</dbReference>
<dbReference type="InterPro" id="IPR002227">
    <property type="entry name" value="Tyrosinase_Cu-bd"/>
</dbReference>
<evidence type="ECO:0000256" key="1">
    <source>
        <dbReference type="SAM" id="MobiDB-lite"/>
    </source>
</evidence>
<dbReference type="Pfam" id="PF00264">
    <property type="entry name" value="Tyrosinase"/>
    <property type="match status" value="1"/>
</dbReference>
<feature type="domain" description="Tyrosinase copper-binding" evidence="2">
    <location>
        <begin position="48"/>
        <end position="65"/>
    </location>
</feature>
<dbReference type="RefSeq" id="XP_043003477.1">
    <property type="nucleotide sequence ID" value="XM_043158134.1"/>
</dbReference>
<dbReference type="InterPro" id="IPR008922">
    <property type="entry name" value="Di-copper_centre_dom_sf"/>
</dbReference>
<dbReference type="OrthoDB" id="6132182at2759"/>
<dbReference type="PROSITE" id="PS00497">
    <property type="entry name" value="TYROSINASE_1"/>
    <property type="match status" value="1"/>
</dbReference>
<feature type="region of interest" description="Disordered" evidence="1">
    <location>
        <begin position="13"/>
        <end position="41"/>
    </location>
</feature>
<protein>
    <recommendedName>
        <fullName evidence="2">Tyrosinase copper-binding domain-containing protein</fullName>
    </recommendedName>
</protein>
<keyword evidence="4" id="KW-1185">Reference proteome</keyword>
<dbReference type="GeneID" id="66082060"/>
<comment type="caution">
    <text evidence="3">The sequence shown here is derived from an EMBL/GenBank/DDBJ whole genome shotgun (WGS) entry which is preliminary data.</text>
</comment>
<feature type="compositionally biased region" description="Basic and acidic residues" evidence="1">
    <location>
        <begin position="19"/>
        <end position="36"/>
    </location>
</feature>
<evidence type="ECO:0000313" key="4">
    <source>
        <dbReference type="Proteomes" id="UP001049176"/>
    </source>
</evidence>
<name>A0A9P7RPR2_9AGAR</name>
<gene>
    <name evidence="3" type="ORF">E1B28_012985</name>
</gene>
<sequence>MSLVAGIHGLPHQAWSGDPTHEKKVGYDKNDPKDTGPKPSRFGGYCNHGSVLFPSWHRPYVLAIEQAIGLVAEALAKILEDSRVFPPHTWAQAADRLRFPWWDWAKDAKKGLPHVLTDDRVPLVLQLDDKTAAATVTCSNPLSYYLFKSIPDGFRDITDPKAGVTAYFSKWMRTLRHAPSSPNANESNTEALNKELIKNAKCLTSRVASMFSLDPNTDTPTDASRIPQMSCTITPVNPSKEFTIRYMTSWEEMATWGIQIMLDLILYSISIIAMLIGSMHCGNMYIPKKFTYIGPWETKGRVYSFTQGQGTYALVYNSELLGQTELAPFRREDGEYWTTDDVRYFYSFDKKIPKYYTYPVVEGEIDISKLPTAAEREKYRKILQCYYGIEKSYTTLPPKFASFLQPLPQQNLETQTNTPAQIVIGVQTSEFAFNGPYSIEVSYTHTDKEEEHVGTISVFTHQPDSNCAACKVKLQLGSTIHGLLPVPDNIIQDLVAAIETEDTEGAAPEILIDTLKGRLSATILDQHKKPVAHAKPGSGQGFVEDEDGSHVLEPHLTPVITVASAHVDRDGGGKDRYEGPVRWFGWKNHGEVFHPDLDPEKTGWRLELEN</sequence>
<dbReference type="EMBL" id="CM032189">
    <property type="protein sequence ID" value="KAG7087006.1"/>
    <property type="molecule type" value="Genomic_DNA"/>
</dbReference>
<organism evidence="3 4">
    <name type="scientific">Marasmius oreades</name>
    <name type="common">fairy-ring Marasmius</name>
    <dbReference type="NCBI Taxonomy" id="181124"/>
    <lineage>
        <taxon>Eukaryota</taxon>
        <taxon>Fungi</taxon>
        <taxon>Dikarya</taxon>
        <taxon>Basidiomycota</taxon>
        <taxon>Agaricomycotina</taxon>
        <taxon>Agaricomycetes</taxon>
        <taxon>Agaricomycetidae</taxon>
        <taxon>Agaricales</taxon>
        <taxon>Marasmiineae</taxon>
        <taxon>Marasmiaceae</taxon>
        <taxon>Marasmius</taxon>
    </lineage>
</organism>
<evidence type="ECO:0000259" key="2">
    <source>
        <dbReference type="PROSITE" id="PS00497"/>
    </source>
</evidence>
<dbReference type="AlphaFoldDB" id="A0A9P7RPR2"/>
<evidence type="ECO:0000313" key="3">
    <source>
        <dbReference type="EMBL" id="KAG7087006.1"/>
    </source>
</evidence>
<dbReference type="KEGG" id="more:E1B28_012985"/>
<dbReference type="SUPFAM" id="SSF48056">
    <property type="entry name" value="Di-copper centre-containing domain"/>
    <property type="match status" value="1"/>
</dbReference>
<reference evidence="3" key="1">
    <citation type="journal article" date="2021" name="Genome Biol. Evol.">
        <title>The assembled and annotated genome of the fairy-ring fungus Marasmius oreades.</title>
        <authorList>
            <person name="Hiltunen M."/>
            <person name="Ament-Velasquez S.L."/>
            <person name="Johannesson H."/>
        </authorList>
    </citation>
    <scope>NUCLEOTIDE SEQUENCE</scope>
    <source>
        <strain evidence="3">03SP1</strain>
    </source>
</reference>
<dbReference type="GO" id="GO:0016491">
    <property type="term" value="F:oxidoreductase activity"/>
    <property type="evidence" value="ECO:0007669"/>
    <property type="project" value="InterPro"/>
</dbReference>
<proteinExistence type="predicted"/>
<accession>A0A9P7RPR2</accession>
<dbReference type="Proteomes" id="UP001049176">
    <property type="component" value="Chromosome 9"/>
</dbReference>